<reference evidence="7" key="1">
    <citation type="journal article" date="2017" name="Nature">
        <title>The genome of Chenopodium quinoa.</title>
        <authorList>
            <person name="Jarvis D.E."/>
            <person name="Ho Y.S."/>
            <person name="Lightfoot D.J."/>
            <person name="Schmoeckel S.M."/>
            <person name="Li B."/>
            <person name="Borm T.J.A."/>
            <person name="Ohyanagi H."/>
            <person name="Mineta K."/>
            <person name="Michell C.T."/>
            <person name="Saber N."/>
            <person name="Kharbatia N.M."/>
            <person name="Rupper R.R."/>
            <person name="Sharp A.R."/>
            <person name="Dally N."/>
            <person name="Boughton B.A."/>
            <person name="Woo Y.H."/>
            <person name="Gao G."/>
            <person name="Schijlen E.G.W.M."/>
            <person name="Guo X."/>
            <person name="Momin A.A."/>
            <person name="Negrao S."/>
            <person name="Al-Babili S."/>
            <person name="Gehring C."/>
            <person name="Roessner U."/>
            <person name="Jung C."/>
            <person name="Murphy K."/>
            <person name="Arold S.T."/>
            <person name="Gojobori T."/>
            <person name="van der Linden C.G."/>
            <person name="van Loo E.N."/>
            <person name="Jellen E.N."/>
            <person name="Maughan P.J."/>
            <person name="Tester M."/>
        </authorList>
    </citation>
    <scope>NUCLEOTIDE SEQUENCE [LARGE SCALE GENOMIC DNA]</scope>
    <source>
        <strain evidence="7">cv. PI 614886</strain>
    </source>
</reference>
<dbReference type="Gene3D" id="3.20.20.80">
    <property type="entry name" value="Glycosidases"/>
    <property type="match status" value="1"/>
</dbReference>
<evidence type="ECO:0000256" key="1">
    <source>
        <dbReference type="ARBA" id="ARBA00005641"/>
    </source>
</evidence>
<dbReference type="OMA" id="NDACGDI"/>
<dbReference type="GO" id="GO:0000272">
    <property type="term" value="P:polysaccharide catabolic process"/>
    <property type="evidence" value="ECO:0007669"/>
    <property type="project" value="InterPro"/>
</dbReference>
<keyword evidence="3 4" id="KW-0326">Glycosidase</keyword>
<evidence type="ECO:0000256" key="2">
    <source>
        <dbReference type="ARBA" id="ARBA00022801"/>
    </source>
</evidence>
<dbReference type="SUPFAM" id="SSF50370">
    <property type="entry name" value="Ricin B-like lectins"/>
    <property type="match status" value="1"/>
</dbReference>
<dbReference type="InterPro" id="IPR001547">
    <property type="entry name" value="Glyco_hydro_5"/>
</dbReference>
<keyword evidence="5" id="KW-0732">Signal</keyword>
<dbReference type="InterPro" id="IPR017853">
    <property type="entry name" value="GH"/>
</dbReference>
<dbReference type="Gramene" id="AUR62005514-RA">
    <property type="protein sequence ID" value="AUR62005514-RA:cds"/>
    <property type="gene ID" value="AUR62005514"/>
</dbReference>
<evidence type="ECO:0000313" key="7">
    <source>
        <dbReference type="EnsemblPlants" id="AUR62005514-RA:cds"/>
    </source>
</evidence>
<proteinExistence type="inferred from homology"/>
<dbReference type="OrthoDB" id="442731at2759"/>
<keyword evidence="2 4" id="KW-0378">Hydrolase</keyword>
<evidence type="ECO:0000256" key="5">
    <source>
        <dbReference type="SAM" id="SignalP"/>
    </source>
</evidence>
<name>A0A803L0X6_CHEQI</name>
<evidence type="ECO:0000256" key="3">
    <source>
        <dbReference type="ARBA" id="ARBA00023295"/>
    </source>
</evidence>
<organism evidence="7 8">
    <name type="scientific">Chenopodium quinoa</name>
    <name type="common">Quinoa</name>
    <dbReference type="NCBI Taxonomy" id="63459"/>
    <lineage>
        <taxon>Eukaryota</taxon>
        <taxon>Viridiplantae</taxon>
        <taxon>Streptophyta</taxon>
        <taxon>Embryophyta</taxon>
        <taxon>Tracheophyta</taxon>
        <taxon>Spermatophyta</taxon>
        <taxon>Magnoliopsida</taxon>
        <taxon>eudicotyledons</taxon>
        <taxon>Gunneridae</taxon>
        <taxon>Pentapetalae</taxon>
        <taxon>Caryophyllales</taxon>
        <taxon>Chenopodiaceae</taxon>
        <taxon>Chenopodioideae</taxon>
        <taxon>Atripliceae</taxon>
        <taxon>Chenopodium</taxon>
    </lineage>
</organism>
<dbReference type="KEGG" id="cqi:110709845"/>
<protein>
    <recommendedName>
        <fullName evidence="6">Glycoside hydrolase family 5 domain-containing protein</fullName>
    </recommendedName>
</protein>
<dbReference type="AlphaFoldDB" id="A0A803L0X6"/>
<gene>
    <name evidence="7" type="primary">LOC110709845</name>
</gene>
<evidence type="ECO:0000256" key="4">
    <source>
        <dbReference type="RuleBase" id="RU361153"/>
    </source>
</evidence>
<dbReference type="Proteomes" id="UP000596660">
    <property type="component" value="Unplaced"/>
</dbReference>
<evidence type="ECO:0000313" key="8">
    <source>
        <dbReference type="Proteomes" id="UP000596660"/>
    </source>
</evidence>
<evidence type="ECO:0000259" key="6">
    <source>
        <dbReference type="Pfam" id="PF00150"/>
    </source>
</evidence>
<feature type="signal peptide" evidence="5">
    <location>
        <begin position="1"/>
        <end position="27"/>
    </location>
</feature>
<feature type="domain" description="Glycoside hydrolase family 5" evidence="6">
    <location>
        <begin position="68"/>
        <end position="349"/>
    </location>
</feature>
<dbReference type="InterPro" id="IPR035992">
    <property type="entry name" value="Ricin_B-like_lectins"/>
</dbReference>
<accession>A0A803L0X6</accession>
<dbReference type="GeneID" id="110709845"/>
<reference evidence="7" key="2">
    <citation type="submission" date="2021-03" db="UniProtKB">
        <authorList>
            <consortium name="EnsemblPlants"/>
        </authorList>
    </citation>
    <scope>IDENTIFICATION</scope>
</reference>
<dbReference type="Pfam" id="PF00150">
    <property type="entry name" value="Cellulase"/>
    <property type="match status" value="1"/>
</dbReference>
<dbReference type="EnsemblPlants" id="AUR62005514-RA">
    <property type="protein sequence ID" value="AUR62005514-RA:cds"/>
    <property type="gene ID" value="AUR62005514"/>
</dbReference>
<sequence length="534" mass="59883">MGRRLLLTNSFLFIISLLSFLLPSLHALPLSTNSRWIVNNTGQHVKLACINWSSHLELMVAEGLTKQPVDVISKKIKDMKFNCVRLTYPIYLATNKTLASQTVRQSFLNAGLSKFILADLQANNPSIIDLSLNDAFQAVVASLAKNNIMVILDNHVSKPAWCCGYDDGNGFFGDQYFNPKLWIKGLTKMAALFQENPYVVGMSLRNELRGPSQNTKDWYRYMQRGAEAVHKANPNVLVILSGLSYDTDLSFLRTKPVSLSFTGKLAFEVHQYSFSAGLDWKTKNANQVCGNMTNNLMKNAGFLLDQGYPLFVGEWSVALSSISQSDTKYLNCLLALAVEHDLDWALWTLAGSYNFKDGILGKNERFGLLTQNWTDVRNKSFLQKISVIQSPLQGPETSYRQSHKIIYHPSTGLCILKKPVMGIKLGNCSESDHWTYTPQYTLDIEGSYLCLKAKGLNRRAKLTIDCQRRGTTWAPISASKLHLATRLSKNTTACLDVDSDYNLVTATCKCLRSNDTCDPGSQWFKIADANDFYY</sequence>
<dbReference type="RefSeq" id="XP_021743801.1">
    <property type="nucleotide sequence ID" value="XM_021888109.1"/>
</dbReference>
<dbReference type="SUPFAM" id="SSF51445">
    <property type="entry name" value="(Trans)glycosidases"/>
    <property type="match status" value="1"/>
</dbReference>
<keyword evidence="8" id="KW-1185">Reference proteome</keyword>
<dbReference type="PANTHER" id="PTHR31263:SF44">
    <property type="entry name" value="OS04G0481200 PROTEIN"/>
    <property type="match status" value="1"/>
</dbReference>
<feature type="chain" id="PRO_5031352015" description="Glycoside hydrolase family 5 domain-containing protein" evidence="5">
    <location>
        <begin position="28"/>
        <end position="534"/>
    </location>
</feature>
<dbReference type="PANTHER" id="PTHR31263">
    <property type="entry name" value="CELLULASE FAMILY PROTEIN (AFU_ORTHOLOGUE AFUA_5G14560)"/>
    <property type="match status" value="1"/>
</dbReference>
<comment type="similarity">
    <text evidence="1 4">Belongs to the glycosyl hydrolase 5 (cellulase A) family.</text>
</comment>
<dbReference type="GO" id="GO:0004553">
    <property type="term" value="F:hydrolase activity, hydrolyzing O-glycosyl compounds"/>
    <property type="evidence" value="ECO:0007669"/>
    <property type="project" value="InterPro"/>
</dbReference>